<organism evidence="1 2">
    <name type="scientific">Rangifer tarandus platyrhynchus</name>
    <name type="common">Svalbard reindeer</name>
    <dbReference type="NCBI Taxonomy" id="3082113"/>
    <lineage>
        <taxon>Eukaryota</taxon>
        <taxon>Metazoa</taxon>
        <taxon>Chordata</taxon>
        <taxon>Craniata</taxon>
        <taxon>Vertebrata</taxon>
        <taxon>Euteleostomi</taxon>
        <taxon>Mammalia</taxon>
        <taxon>Eutheria</taxon>
        <taxon>Laurasiatheria</taxon>
        <taxon>Artiodactyla</taxon>
        <taxon>Ruminantia</taxon>
        <taxon>Pecora</taxon>
        <taxon>Cervidae</taxon>
        <taxon>Odocoileinae</taxon>
        <taxon>Rangifer</taxon>
    </lineage>
</organism>
<dbReference type="Proteomes" id="UP001176941">
    <property type="component" value="Chromosome 21"/>
</dbReference>
<accession>A0ABN8YRF6</accession>
<keyword evidence="2" id="KW-1185">Reference proteome</keyword>
<protein>
    <submittedName>
        <fullName evidence="1">Uncharacterized protein</fullName>
    </submittedName>
</protein>
<gene>
    <name evidence="1" type="ORF">MRATA1EN1_LOCUS12617</name>
</gene>
<reference evidence="1" key="1">
    <citation type="submission" date="2023-04" db="EMBL/GenBank/DDBJ databases">
        <authorList>
            <consortium name="ELIXIR-Norway"/>
        </authorList>
    </citation>
    <scope>NUCLEOTIDE SEQUENCE [LARGE SCALE GENOMIC DNA]</scope>
</reference>
<name>A0ABN8YRF6_RANTA</name>
<sequence length="127" mass="14164">MLFVAASWNHIIRIPKERSCPVLDKGRDRLSVSKYSPHFCSGGGASISVHSCHAVDLERGRFEGGHVLNRITGPWFGLQTRLDLVRLCFLLRFLDLERLFLGSGEHLAPLKPASWGFSAPPPFHFGP</sequence>
<evidence type="ECO:0000313" key="2">
    <source>
        <dbReference type="Proteomes" id="UP001176941"/>
    </source>
</evidence>
<dbReference type="EMBL" id="OX459957">
    <property type="protein sequence ID" value="CAI9163655.1"/>
    <property type="molecule type" value="Genomic_DNA"/>
</dbReference>
<evidence type="ECO:0000313" key="1">
    <source>
        <dbReference type="EMBL" id="CAI9163655.1"/>
    </source>
</evidence>
<proteinExistence type="predicted"/>